<evidence type="ECO:0000256" key="3">
    <source>
        <dbReference type="PROSITE-ProRule" id="PRU00708"/>
    </source>
</evidence>
<feature type="compositionally biased region" description="Pro residues" evidence="4">
    <location>
        <begin position="66"/>
        <end position="75"/>
    </location>
</feature>
<comment type="similarity">
    <text evidence="1">Belongs to the PPR family. P subfamily.</text>
</comment>
<dbReference type="EMBL" id="OU503037">
    <property type="protein sequence ID" value="CAI9755628.1"/>
    <property type="molecule type" value="Genomic_DNA"/>
</dbReference>
<feature type="repeat" description="PPR" evidence="3">
    <location>
        <begin position="475"/>
        <end position="509"/>
    </location>
</feature>
<dbReference type="InterPro" id="IPR002885">
    <property type="entry name" value="PPR_rpt"/>
</dbReference>
<evidence type="ECO:0000313" key="5">
    <source>
        <dbReference type="EMBL" id="CAI9755628.1"/>
    </source>
</evidence>
<protein>
    <recommendedName>
        <fullName evidence="7">Pentatricopeptide repeat-containing protein</fullName>
    </recommendedName>
</protein>
<dbReference type="AlphaFoldDB" id="A0AAD1YSE4"/>
<feature type="repeat" description="PPR" evidence="3">
    <location>
        <begin position="370"/>
        <end position="404"/>
    </location>
</feature>
<dbReference type="PANTHER" id="PTHR46128">
    <property type="entry name" value="MITOCHONDRIAL GROUP I INTRON SPLICING FACTOR CCM1"/>
    <property type="match status" value="1"/>
</dbReference>
<evidence type="ECO:0000313" key="6">
    <source>
        <dbReference type="Proteomes" id="UP000834106"/>
    </source>
</evidence>
<feature type="repeat" description="PPR" evidence="3">
    <location>
        <begin position="335"/>
        <end position="369"/>
    </location>
</feature>
<proteinExistence type="inferred from homology"/>
<gene>
    <name evidence="5" type="ORF">FPE_LOCUS3059</name>
</gene>
<evidence type="ECO:0008006" key="7">
    <source>
        <dbReference type="Google" id="ProtNLM"/>
    </source>
</evidence>
<keyword evidence="2" id="KW-0677">Repeat</keyword>
<dbReference type="InterPro" id="IPR050872">
    <property type="entry name" value="PPR_P_subfamily"/>
</dbReference>
<name>A0AAD1YSE4_9LAMI</name>
<organism evidence="5 6">
    <name type="scientific">Fraxinus pennsylvanica</name>
    <dbReference type="NCBI Taxonomy" id="56036"/>
    <lineage>
        <taxon>Eukaryota</taxon>
        <taxon>Viridiplantae</taxon>
        <taxon>Streptophyta</taxon>
        <taxon>Embryophyta</taxon>
        <taxon>Tracheophyta</taxon>
        <taxon>Spermatophyta</taxon>
        <taxon>Magnoliopsida</taxon>
        <taxon>eudicotyledons</taxon>
        <taxon>Gunneridae</taxon>
        <taxon>Pentapetalae</taxon>
        <taxon>asterids</taxon>
        <taxon>lamiids</taxon>
        <taxon>Lamiales</taxon>
        <taxon>Oleaceae</taxon>
        <taxon>Oleeae</taxon>
        <taxon>Fraxinus</taxon>
    </lineage>
</organism>
<dbReference type="Pfam" id="PF13812">
    <property type="entry name" value="PPR_3"/>
    <property type="match status" value="1"/>
</dbReference>
<sequence>MNCISTACGGCRRIVSLTTLLVLHTTTPYNPLIKLLSTRSKLLPIPIAPLPSCTPPNTIPQEKHLQPPPPPPPSQNPNQNPDFSPTEVTILSKILTDPSNLSGPALEEALTAARINPVEALLLEIFKQFDSSPKLLFTLFLWAEKQPGYCFSLTVFNVMVNALGKAREFDTAWSLILDRSNKNATERPDLDTFAIMIRRYGRAGLPLPAIRTFEYAASLGFLNDLESGKSLLEILLDSLCKEGHVRVASEYFDKRRGQDPSWVPSIRIYNILLNGWFRSRKLKHAARLWIKMKKEMVKPTAVTYGTLVEGLCRMRRPEMAMELTDEMRREGVEGNAIVYNPIIDALGEAGRFQEALGMLERFSILESGPTISTYNSLVKGFCKAGDIEGASKILKMMVDNRCMPTPTTYNYFFRYFSKFGKIEEGLNLYTRMIRSGYEPDRLTYHLLVRMLCEQDRLDLTTRVIREMRARGFDLDLATGTMLIHLLCKMHRYDEAFGEFNDMICRGIVPQYLTYQRMIDELKKQGMTEMAQKLYDMMASVRHSTKLPDTYKGVGDSLHERKTSIMQKAETISNILKTCKNRRELVKRRNQLESAVSSAHQLIDNIKRKNDLT</sequence>
<dbReference type="Gene3D" id="1.25.40.10">
    <property type="entry name" value="Tetratricopeptide repeat domain"/>
    <property type="match status" value="4"/>
</dbReference>
<evidence type="ECO:0000256" key="2">
    <source>
        <dbReference type="ARBA" id="ARBA00022737"/>
    </source>
</evidence>
<dbReference type="PROSITE" id="PS51375">
    <property type="entry name" value="PPR"/>
    <property type="match status" value="7"/>
</dbReference>
<dbReference type="InterPro" id="IPR011990">
    <property type="entry name" value="TPR-like_helical_dom_sf"/>
</dbReference>
<feature type="repeat" description="PPR" evidence="3">
    <location>
        <begin position="265"/>
        <end position="299"/>
    </location>
</feature>
<feature type="repeat" description="PPR" evidence="3">
    <location>
        <begin position="405"/>
        <end position="439"/>
    </location>
</feature>
<accession>A0AAD1YSE4</accession>
<evidence type="ECO:0000256" key="1">
    <source>
        <dbReference type="ARBA" id="ARBA00007626"/>
    </source>
</evidence>
<reference evidence="5" key="1">
    <citation type="submission" date="2023-05" db="EMBL/GenBank/DDBJ databases">
        <authorList>
            <person name="Huff M."/>
        </authorList>
    </citation>
    <scope>NUCLEOTIDE SEQUENCE</scope>
</reference>
<feature type="repeat" description="PPR" evidence="3">
    <location>
        <begin position="440"/>
        <end position="474"/>
    </location>
</feature>
<feature type="repeat" description="PPR" evidence="3">
    <location>
        <begin position="300"/>
        <end position="334"/>
    </location>
</feature>
<dbReference type="NCBIfam" id="TIGR00756">
    <property type="entry name" value="PPR"/>
    <property type="match status" value="7"/>
</dbReference>
<evidence type="ECO:0000256" key="4">
    <source>
        <dbReference type="SAM" id="MobiDB-lite"/>
    </source>
</evidence>
<dbReference type="PANTHER" id="PTHR46128:SF73">
    <property type="entry name" value="CRIB DOMAIN-CONTAINING PROTEIN"/>
    <property type="match status" value="1"/>
</dbReference>
<dbReference type="Pfam" id="PF01535">
    <property type="entry name" value="PPR"/>
    <property type="match status" value="2"/>
</dbReference>
<dbReference type="Pfam" id="PF13041">
    <property type="entry name" value="PPR_2"/>
    <property type="match status" value="2"/>
</dbReference>
<keyword evidence="6" id="KW-1185">Reference proteome</keyword>
<feature type="region of interest" description="Disordered" evidence="4">
    <location>
        <begin position="56"/>
        <end position="83"/>
    </location>
</feature>
<dbReference type="Proteomes" id="UP000834106">
    <property type="component" value="Chromosome 2"/>
</dbReference>